<dbReference type="EMBL" id="NRDI02000018">
    <property type="protein sequence ID" value="KAI1510066.1"/>
    <property type="molecule type" value="Genomic_DNA"/>
</dbReference>
<evidence type="ECO:0000313" key="8">
    <source>
        <dbReference type="Proteomes" id="UP000245464"/>
    </source>
</evidence>
<feature type="region of interest" description="Disordered" evidence="4">
    <location>
        <begin position="1"/>
        <end position="127"/>
    </location>
</feature>
<evidence type="ECO:0000256" key="2">
    <source>
        <dbReference type="ARBA" id="ARBA00022989"/>
    </source>
</evidence>
<proteinExistence type="predicted"/>
<evidence type="ECO:0000313" key="9">
    <source>
        <dbReference type="Proteomes" id="UP000249757"/>
    </source>
</evidence>
<keyword evidence="9" id="KW-1185">Reference proteome</keyword>
<name>A0A2W1HUW7_9PLEO</name>
<accession>A0A2W1HUW7</accession>
<dbReference type="InterPro" id="IPR028143">
    <property type="entry name" value="Get2/sif1"/>
</dbReference>
<dbReference type="PANTHER" id="PTHR28263:SF1">
    <property type="entry name" value="GOLGI TO ER TRAFFIC PROTEIN 2"/>
    <property type="match status" value="1"/>
</dbReference>
<reference evidence="7" key="2">
    <citation type="submission" date="2021-05" db="EMBL/GenBank/DDBJ databases">
        <authorList>
            <person name="Moolhuijzen P.M."/>
            <person name="Moffat C.S."/>
        </authorList>
    </citation>
    <scope>NUCLEOTIDE SEQUENCE</scope>
    <source>
        <strain evidence="7">86-124</strain>
    </source>
</reference>
<reference evidence="6 8" key="1">
    <citation type="journal article" date="2018" name="BMC Genomics">
        <title>Comparative genomics of the wheat fungal pathogen Pyrenophora tritici-repentis reveals chromosomal variations and genome plasticity.</title>
        <authorList>
            <person name="Moolhuijzen P."/>
            <person name="See P.T."/>
            <person name="Hane J.K."/>
            <person name="Shi G."/>
            <person name="Liu Z."/>
            <person name="Oliver R.P."/>
            <person name="Moffat C.S."/>
        </authorList>
    </citation>
    <scope>NUCLEOTIDE SEQUENCE [LARGE SCALE GENOMIC DNA]</scope>
    <source>
        <strain evidence="6">M4</strain>
    </source>
</reference>
<evidence type="ECO:0000256" key="4">
    <source>
        <dbReference type="SAM" id="MobiDB-lite"/>
    </source>
</evidence>
<feature type="compositionally biased region" description="Polar residues" evidence="4">
    <location>
        <begin position="63"/>
        <end position="78"/>
    </location>
</feature>
<dbReference type="PANTHER" id="PTHR28263">
    <property type="entry name" value="GOLGI TO ER TRAFFIC PROTEIN 2"/>
    <property type="match status" value="1"/>
</dbReference>
<protein>
    <submittedName>
        <fullName evidence="7">GET complex protein</fullName>
    </submittedName>
    <submittedName>
        <fullName evidence="6">GET2 multi-domain protein</fullName>
    </submittedName>
</protein>
<keyword evidence="3 5" id="KW-0472">Membrane</keyword>
<evidence type="ECO:0000313" key="6">
    <source>
        <dbReference type="EMBL" id="KAF7570181.1"/>
    </source>
</evidence>
<feature type="transmembrane region" description="Helical" evidence="5">
    <location>
        <begin position="293"/>
        <end position="315"/>
    </location>
</feature>
<organism evidence="6 8">
    <name type="scientific">Pyrenophora tritici-repentis</name>
    <dbReference type="NCBI Taxonomy" id="45151"/>
    <lineage>
        <taxon>Eukaryota</taxon>
        <taxon>Fungi</taxon>
        <taxon>Dikarya</taxon>
        <taxon>Ascomycota</taxon>
        <taxon>Pezizomycotina</taxon>
        <taxon>Dothideomycetes</taxon>
        <taxon>Pleosporomycetidae</taxon>
        <taxon>Pleosporales</taxon>
        <taxon>Pleosporineae</taxon>
        <taxon>Pleosporaceae</taxon>
        <taxon>Pyrenophora</taxon>
    </lineage>
</organism>
<evidence type="ECO:0000256" key="3">
    <source>
        <dbReference type="ARBA" id="ARBA00023136"/>
    </source>
</evidence>
<dbReference type="EMBL" id="NQIK02000005">
    <property type="protein sequence ID" value="KAF7570181.1"/>
    <property type="molecule type" value="Genomic_DNA"/>
</dbReference>
<evidence type="ECO:0000256" key="5">
    <source>
        <dbReference type="SAM" id="Phobius"/>
    </source>
</evidence>
<keyword evidence="1 5" id="KW-0812">Transmembrane</keyword>
<dbReference type="OMA" id="MRYGQIF"/>
<reference evidence="7" key="3">
    <citation type="journal article" date="2022" name="bioRxiv">
        <title>A global pangenome for the wheat fungal pathogen Pyrenophora tritici-repentis and prediction of effector protein structural homology.</title>
        <authorList>
            <person name="Moolhuijzen P."/>
            <person name="See P.T."/>
            <person name="Shi G."/>
            <person name="Powell H.R."/>
            <person name="Cockram J."/>
            <person name="Jorgensen L.N."/>
            <person name="Benslimane H."/>
            <person name="Strelkov S.E."/>
            <person name="Turner J."/>
            <person name="Liu Z."/>
            <person name="Moffat C.S."/>
        </authorList>
    </citation>
    <scope>NUCLEOTIDE SEQUENCE</scope>
    <source>
        <strain evidence="7">86-124</strain>
    </source>
</reference>
<dbReference type="Proteomes" id="UP000249757">
    <property type="component" value="Unassembled WGS sequence"/>
</dbReference>
<gene>
    <name evidence="7" type="ORF">Ptr86124_011104</name>
    <name evidence="6" type="ORF">PtrM4_101830</name>
</gene>
<comment type="caution">
    <text evidence="6">The sequence shown here is derived from an EMBL/GenBank/DDBJ whole genome shotgun (WGS) entry which is preliminary data.</text>
</comment>
<dbReference type="Proteomes" id="UP000245464">
    <property type="component" value="Chromosome 5"/>
</dbReference>
<evidence type="ECO:0000313" key="7">
    <source>
        <dbReference type="EMBL" id="KAI1510066.1"/>
    </source>
</evidence>
<dbReference type="AlphaFoldDB" id="A0A2W1HUW7"/>
<dbReference type="Pfam" id="PF08690">
    <property type="entry name" value="GET2"/>
    <property type="match status" value="1"/>
</dbReference>
<dbReference type="GO" id="GO:0006890">
    <property type="term" value="P:retrograde vesicle-mediated transport, Golgi to endoplasmic reticulum"/>
    <property type="evidence" value="ECO:0007669"/>
    <property type="project" value="TreeGrafter"/>
</dbReference>
<evidence type="ECO:0000256" key="1">
    <source>
        <dbReference type="ARBA" id="ARBA00022692"/>
    </source>
</evidence>
<sequence>MADSSAPAPGAIPGESPAQTKARLRRERLAAKSGASRLQQITALQGGPPKDISELEKDIPVQPATTPSQFTPSVSGTATPDPDVVDISISQHHYAPASQTRLPSPFAFDGNQSGPFGPGQASDPSQDPMMAMLQQMMGAGAGGMPGMPGMPGAPGQAGAPPGMPPGLASMFSAMQGGGPAEPTPDQSSAWVWRLVHSILSLSLASYIVLKTHFTGSKLSRDNMPNDDWATQSTPTDNFAHFFYIFATFQVVLQSTRYFIEKGQLQGSGILSTIAGILPQPYSGYVRTVGRYSVIYSTVVSDAMVVVFVLGAASWWRGAAVA</sequence>
<dbReference type="OrthoDB" id="5393181at2759"/>
<keyword evidence="2 5" id="KW-1133">Transmembrane helix</keyword>
<reference evidence="9" key="4">
    <citation type="journal article" date="2022" name="Microb. Genom.">
        <title>A global pangenome for the wheat fungal pathogen Pyrenophora tritici-repentis and prediction of effector protein structural homology.</title>
        <authorList>
            <person name="Moolhuijzen P.M."/>
            <person name="See P.T."/>
            <person name="Shi G."/>
            <person name="Powell H.R."/>
            <person name="Cockram J."/>
            <person name="Jorgensen L.N."/>
            <person name="Benslimane H."/>
            <person name="Strelkov S.E."/>
            <person name="Turner J."/>
            <person name="Liu Z."/>
            <person name="Moffat C.S."/>
        </authorList>
    </citation>
    <scope>NUCLEOTIDE SEQUENCE [LARGE SCALE GENOMIC DNA]</scope>
</reference>